<dbReference type="Gene3D" id="2.60.40.10">
    <property type="entry name" value="Immunoglobulins"/>
    <property type="match status" value="1"/>
</dbReference>
<feature type="transmembrane region" description="Helical" evidence="13">
    <location>
        <begin position="205"/>
        <end position="230"/>
    </location>
</feature>
<evidence type="ECO:0000256" key="5">
    <source>
        <dbReference type="ARBA" id="ARBA00022859"/>
    </source>
</evidence>
<accession>F1R0K2</accession>
<dbReference type="GeneID" id="368748"/>
<dbReference type="PANTHER" id="PTHR19944">
    <property type="entry name" value="MHC CLASS II-RELATED"/>
    <property type="match status" value="1"/>
</dbReference>
<dbReference type="PhylomeDB" id="F1R0K2"/>
<dbReference type="OrthoDB" id="8925804at2759"/>
<dbReference type="Pfam" id="PF00993">
    <property type="entry name" value="MHC_II_alpha"/>
    <property type="match status" value="1"/>
</dbReference>
<evidence type="ECO:0000313" key="17">
    <source>
        <dbReference type="RefSeq" id="NP_001007049.3"/>
    </source>
</evidence>
<comment type="subcellular location">
    <subcellularLocation>
        <location evidence="1">Membrane</location>
        <topology evidence="1">Single-pass type I membrane protein</topology>
    </subcellularLocation>
</comment>
<reference evidence="17" key="3">
    <citation type="journal article" date="2013" name="BMC Evol. Biol.">
        <title>Comprehensive analysis of MHC class II genes in teleost fish genomes reveals dispensability of the peptide-loading DM system in a large part of vertebrates.</title>
        <authorList>
            <person name="Dijkstra J.M."/>
            <person name="Grimholt U."/>
            <person name="Leong J."/>
            <person name="Koop B.F."/>
            <person name="Hashimoto K."/>
        </authorList>
    </citation>
    <scope>NUCLEOTIDE SEQUENCE</scope>
    <source>
        <strain evidence="17">Tuebingen</strain>
    </source>
</reference>
<sequence>MELYVIVLTFIAFLSSNAEFVREELEIYVCSDSESEAMVGADGEELWHADFKQKTGIITLPDFADRIGFPGFYEISVDSIAGCRRNLANNIRGFKSPPPAMDAPHSSVYPKDDVELGVQNSLICHATGFYPPSITISWKKNNNNVTESINLSQYRPRADGSFNIFSTLKFTPAEGDIYSCTVNHEALQGQAQTKTWDVDVALPSAFPAVVCGVGVVFGLLGIAAGTFLLVKGNCN</sequence>
<dbReference type="PANTHER" id="PTHR19944:SF86">
    <property type="entry name" value="HLA CLASS II HISTOCOMPATIBILITY ANTIGEN, DR ALPHA CHAIN"/>
    <property type="match status" value="1"/>
</dbReference>
<dbReference type="InterPro" id="IPR007110">
    <property type="entry name" value="Ig-like_dom"/>
</dbReference>
<evidence type="ECO:0000256" key="11">
    <source>
        <dbReference type="ARBA" id="ARBA00023182"/>
    </source>
</evidence>
<evidence type="ECO:0000256" key="8">
    <source>
        <dbReference type="ARBA" id="ARBA00023136"/>
    </source>
</evidence>
<feature type="signal peptide" evidence="14">
    <location>
        <begin position="1"/>
        <end position="18"/>
    </location>
</feature>
<dbReference type="SUPFAM" id="SSF48726">
    <property type="entry name" value="Immunoglobulin"/>
    <property type="match status" value="1"/>
</dbReference>
<evidence type="ECO:0000256" key="2">
    <source>
        <dbReference type="ARBA" id="ARBA00007394"/>
    </source>
</evidence>
<evidence type="ECO:0000313" key="18">
    <source>
        <dbReference type="ZFIN" id="ZDB-GENE-091204-3"/>
    </source>
</evidence>
<dbReference type="GO" id="GO:0050778">
    <property type="term" value="P:positive regulation of immune response"/>
    <property type="evidence" value="ECO:0000318"/>
    <property type="project" value="GO_Central"/>
</dbReference>
<dbReference type="GeneTree" id="ENSGT00940000161847"/>
<dbReference type="PaxDb" id="7955-ENSDARP00000093621"/>
<dbReference type="SMART" id="SM00407">
    <property type="entry name" value="IGc1"/>
    <property type="match status" value="1"/>
</dbReference>
<keyword evidence="11" id="KW-0491">MHC II</keyword>
<dbReference type="GO" id="GO:0042613">
    <property type="term" value="C:MHC class II protein complex"/>
    <property type="evidence" value="ECO:0000318"/>
    <property type="project" value="GO_Central"/>
</dbReference>
<dbReference type="RefSeq" id="NP_001007049.3">
    <property type="nucleotide sequence ID" value="NM_001007048.3"/>
</dbReference>
<dbReference type="InterPro" id="IPR050160">
    <property type="entry name" value="MHC/Immunoglobulin"/>
</dbReference>
<dbReference type="GO" id="GO:0002250">
    <property type="term" value="P:adaptive immune response"/>
    <property type="evidence" value="ECO:0007669"/>
    <property type="project" value="UniProtKB-KW"/>
</dbReference>
<keyword evidence="6 13" id="KW-1133">Transmembrane helix</keyword>
<dbReference type="PROSITE" id="PS00290">
    <property type="entry name" value="IG_MHC"/>
    <property type="match status" value="1"/>
</dbReference>
<dbReference type="GO" id="GO:0002503">
    <property type="term" value="P:peptide antigen assembly with MHC class II protein complex"/>
    <property type="evidence" value="ECO:0000318"/>
    <property type="project" value="GO_Central"/>
</dbReference>
<reference evidence="17" key="1">
    <citation type="journal article" date="2011" name="Brief. Bioinform.">
        <title>Phylogenetic-based propagation of functional annotations within the Gene Ontology consortium.</title>
        <authorList>
            <person name="Gaudet P."/>
            <person name="Livstone M.S."/>
            <person name="Lewis S.E."/>
            <person name="Thomas P.D."/>
        </authorList>
    </citation>
    <scope>NUCLEOTIDE SEQUENCE</scope>
    <source>
        <strain evidence="17">Tuebingen</strain>
    </source>
</reference>
<evidence type="ECO:0000256" key="4">
    <source>
        <dbReference type="ARBA" id="ARBA00022729"/>
    </source>
</evidence>
<evidence type="ECO:0000313" key="16">
    <source>
        <dbReference type="Ensembl" id="ENSDARP00000093621"/>
    </source>
</evidence>
<reference evidence="16" key="4">
    <citation type="journal article" date="2013" name="Nature">
        <title>The zebrafish reference genome sequence and its relationship to the human genome.</title>
        <authorList>
            <consortium name="Genome Reference Consortium Zebrafish"/>
            <person name="Howe K."/>
            <person name="Clark M.D."/>
            <person name="Torroja C.F."/>
            <person name="Torrance J."/>
            <person name="Berthelot C."/>
            <person name="Muffato M."/>
            <person name="Collins J.E."/>
            <person name="Humphray S."/>
            <person name="McLaren K."/>
            <person name="Matthews L."/>
            <person name="McLaren S."/>
            <person name="Sealy I."/>
            <person name="Caccamo M."/>
            <person name="Churcher C."/>
            <person name="Scott C."/>
            <person name="Barrett J.C."/>
            <person name="Koch R."/>
            <person name="Rauch G.J."/>
            <person name="White S."/>
            <person name="Chow W."/>
            <person name="Kilian B."/>
            <person name="Quintais L.T."/>
            <person name="Guerra-Assuncao J.A."/>
            <person name="Zhou Y."/>
            <person name="Gu Y."/>
            <person name="Yen J."/>
            <person name="Vogel J.H."/>
            <person name="Eyre T."/>
            <person name="Redmond S."/>
            <person name="Banerjee R."/>
            <person name="Chi J."/>
            <person name="Fu B."/>
            <person name="Langley E."/>
            <person name="Maguire S.F."/>
            <person name="Laird G.K."/>
            <person name="Lloyd D."/>
            <person name="Kenyon E."/>
            <person name="Donaldson S."/>
            <person name="Sehra H."/>
            <person name="Almeida-King J."/>
            <person name="Loveland J."/>
            <person name="Trevanion S."/>
            <person name="Jones M."/>
            <person name="Quail M."/>
            <person name="Willey D."/>
            <person name="Hunt A."/>
            <person name="Burton J."/>
            <person name="Sims S."/>
            <person name="McLay K."/>
            <person name="Plumb B."/>
            <person name="Davis J."/>
            <person name="Clee C."/>
            <person name="Oliver K."/>
            <person name="Clark R."/>
            <person name="Riddle C."/>
            <person name="Elliot D."/>
            <person name="Eliott D."/>
            <person name="Threadgold G."/>
            <person name="Harden G."/>
            <person name="Ware D."/>
            <person name="Begum S."/>
            <person name="Mortimore B."/>
            <person name="Mortimer B."/>
            <person name="Kerry G."/>
            <person name="Heath P."/>
            <person name="Phillimore B."/>
            <person name="Tracey A."/>
            <person name="Corby N."/>
            <person name="Dunn M."/>
            <person name="Johnson C."/>
            <person name="Wood J."/>
            <person name="Clark S."/>
            <person name="Pelan S."/>
            <person name="Griffiths G."/>
            <person name="Smith M."/>
            <person name="Glithero R."/>
            <person name="Howden P."/>
            <person name="Barker N."/>
            <person name="Lloyd C."/>
            <person name="Stevens C."/>
            <person name="Harley J."/>
            <person name="Holt K."/>
            <person name="Panagiotidis G."/>
            <person name="Lovell J."/>
            <person name="Beasley H."/>
            <person name="Henderson C."/>
            <person name="Gordon D."/>
            <person name="Auger K."/>
            <person name="Wright D."/>
            <person name="Collins J."/>
            <person name="Raisen C."/>
            <person name="Dyer L."/>
            <person name="Leung K."/>
            <person name="Robertson L."/>
            <person name="Ambridge K."/>
            <person name="Leongamornlert D."/>
            <person name="McGuire S."/>
            <person name="Gilderthorp R."/>
            <person name="Griffiths C."/>
            <person name="Manthravadi D."/>
            <person name="Nichol S."/>
            <person name="Barker G."/>
            <person name="Whitehead S."/>
            <person name="Kay M."/>
            <person name="Brown J."/>
            <person name="Murnane C."/>
            <person name="Gray E."/>
            <person name="Humphries M."/>
            <person name="Sycamore N."/>
            <person name="Barker D."/>
            <person name="Saunders D."/>
            <person name="Wallis J."/>
            <person name="Babbage A."/>
            <person name="Hammond S."/>
            <person name="Mashreghi-Mohammadi M."/>
            <person name="Barr L."/>
            <person name="Martin S."/>
            <person name="Wray P."/>
            <person name="Ellington A."/>
            <person name="Matthews N."/>
            <person name="Ellwood M."/>
            <person name="Woodmansey R."/>
            <person name="Clark G."/>
            <person name="Cooper J."/>
            <person name="Cooper J."/>
            <person name="Tromans A."/>
            <person name="Grafham D."/>
            <person name="Skuce C."/>
            <person name="Pandian R."/>
            <person name="Andrews R."/>
            <person name="Harrison E."/>
            <person name="Kimberley A."/>
            <person name="Garnett J."/>
            <person name="Fosker N."/>
            <person name="Hall R."/>
            <person name="Garner P."/>
            <person name="Kelly D."/>
            <person name="Bird C."/>
            <person name="Palmer S."/>
            <person name="Gehring I."/>
            <person name="Berger A."/>
            <person name="Dooley C.M."/>
            <person name="Ersan-Urun Z."/>
            <person name="Eser C."/>
            <person name="Geiger H."/>
            <person name="Geisler M."/>
            <person name="Karotki L."/>
            <person name="Kirn A."/>
            <person name="Konantz J."/>
            <person name="Konantz M."/>
            <person name="Oberlander M."/>
            <person name="Rudolph-Geiger S."/>
            <person name="Teucke M."/>
            <person name="Lanz C."/>
            <person name="Raddatz G."/>
            <person name="Osoegawa K."/>
            <person name="Zhu B."/>
            <person name="Rapp A."/>
            <person name="Widaa S."/>
            <person name="Langford C."/>
            <person name="Yang F."/>
            <person name="Schuster S.C."/>
            <person name="Carter N.P."/>
            <person name="Harrow J."/>
            <person name="Ning Z."/>
            <person name="Herrero J."/>
            <person name="Searle S.M."/>
            <person name="Enright A."/>
            <person name="Geisler R."/>
            <person name="Plasterk R.H."/>
            <person name="Lee C."/>
            <person name="Westerfield M."/>
            <person name="de Jong P.J."/>
            <person name="Zon L.I."/>
            <person name="Postlethwait J.H."/>
            <person name="Nusslein-Volhard C."/>
            <person name="Hubbard T.J."/>
            <person name="Roest Crollius H."/>
            <person name="Rogers J."/>
            <person name="Stemple D.L."/>
        </authorList>
    </citation>
    <scope>NUCLEOTIDE SEQUENCE [LARGE SCALE GENOMIC DNA]</scope>
    <source>
        <strain evidence="16">Tuebingen</strain>
    </source>
</reference>
<dbReference type="InterPro" id="IPR001003">
    <property type="entry name" value="MHC_II_a_N"/>
</dbReference>
<feature type="chain" id="PRO_5035034110" evidence="14 17">
    <location>
        <begin position="19"/>
        <end position="235"/>
    </location>
</feature>
<evidence type="ECO:0000256" key="7">
    <source>
        <dbReference type="ARBA" id="ARBA00023130"/>
    </source>
</evidence>
<keyword evidence="7" id="KW-1064">Adaptive immunity</keyword>
<dbReference type="InterPro" id="IPR003006">
    <property type="entry name" value="Ig/MHC_CS"/>
</dbReference>
<gene>
    <name evidence="17 18" type="primary">mhc2d8.37a2</name>
    <name evidence="17" type="synonym">si:busm1-160c18.6</name>
    <name evidence="17" type="synonym">si:dz160c18.6</name>
    <name evidence="17" type="synonym">si:zfos-2070c2.1</name>
</gene>
<dbReference type="STRING" id="7955.ENSDARP00000093621"/>
<accession>A0A8M1N2Z6</accession>
<evidence type="ECO:0000256" key="14">
    <source>
        <dbReference type="SAM" id="SignalP"/>
    </source>
</evidence>
<dbReference type="AlphaFoldDB" id="F1R0K2"/>
<evidence type="ECO:0000256" key="3">
    <source>
        <dbReference type="ARBA" id="ARBA00022692"/>
    </source>
</evidence>
<dbReference type="AGR" id="ZFIN:ZDB-GENE-091204-3"/>
<dbReference type="ZFIN" id="ZDB-GENE-091204-3">
    <property type="gene designation" value="mhc2d8.37a2"/>
</dbReference>
<dbReference type="OMA" id="YLICYVT"/>
<dbReference type="PROSITE" id="PS50835">
    <property type="entry name" value="IG_LIKE"/>
    <property type="match status" value="1"/>
</dbReference>
<comment type="similarity">
    <text evidence="2">Belongs to the MHC class II family.</text>
</comment>
<feature type="domain" description="Ig-like" evidence="15">
    <location>
        <begin position="98"/>
        <end position="197"/>
    </location>
</feature>
<dbReference type="SMR" id="F1R0K2"/>
<evidence type="ECO:0000256" key="9">
    <source>
        <dbReference type="ARBA" id="ARBA00023157"/>
    </source>
</evidence>
<dbReference type="GO" id="GO:0019886">
    <property type="term" value="P:antigen processing and presentation of exogenous peptide antigen via MHC class II"/>
    <property type="evidence" value="ECO:0000318"/>
    <property type="project" value="GO_Central"/>
</dbReference>
<evidence type="ECO:0000256" key="12">
    <source>
        <dbReference type="ARBA" id="ARBA00023319"/>
    </source>
</evidence>
<protein>
    <submittedName>
        <fullName evidence="16">Si:zfos-2070c2.1</fullName>
    </submittedName>
    <submittedName>
        <fullName evidence="17">Uncharacterized protein LOC368748 precursor</fullName>
    </submittedName>
</protein>
<keyword evidence="8 13" id="KW-0472">Membrane</keyword>
<evidence type="ECO:0000256" key="6">
    <source>
        <dbReference type="ARBA" id="ARBA00022989"/>
    </source>
</evidence>
<keyword evidence="5" id="KW-0391">Immunity</keyword>
<dbReference type="GO" id="GO:0023026">
    <property type="term" value="F:MHC class II protein complex binding"/>
    <property type="evidence" value="ECO:0000318"/>
    <property type="project" value="GO_Central"/>
</dbReference>
<dbReference type="InterPro" id="IPR014745">
    <property type="entry name" value="MHC_II_a/b_N"/>
</dbReference>
<dbReference type="Gene3D" id="3.10.320.10">
    <property type="entry name" value="Class II Histocompatibility Antigen, M Beta Chain, Chain B, domain 1"/>
    <property type="match status" value="1"/>
</dbReference>
<dbReference type="SMART" id="SM00920">
    <property type="entry name" value="MHC_II_alpha"/>
    <property type="match status" value="1"/>
</dbReference>
<reference evidence="17" key="5">
    <citation type="journal article" date="2016" name="BMC Genomics">
        <title>Gene evolution and gene expression after whole genome duplication in fish: the PhyloFish database.</title>
        <authorList>
            <person name="Pasquier J."/>
            <person name="Cabau C."/>
            <person name="Nguyen T."/>
            <person name="Jouanno E."/>
            <person name="Severac D."/>
            <person name="Braasch I."/>
            <person name="Journot L."/>
            <person name="Pontarotti P."/>
            <person name="Klopp C."/>
            <person name="Postlethwait J.H."/>
            <person name="Guiguen Y."/>
            <person name="Bobe J."/>
        </authorList>
    </citation>
    <scope>NUCLEOTIDE SEQUENCE</scope>
    <source>
        <strain evidence="17">Tuebingen</strain>
    </source>
</reference>
<reference evidence="16" key="2">
    <citation type="submission" date="2011-07" db="UniProtKB">
        <authorList>
            <consortium name="Ensembl"/>
        </authorList>
    </citation>
    <scope>IDENTIFICATION</scope>
    <source>
        <strain evidence="16">Tuebingen</strain>
    </source>
</reference>
<dbReference type="InterPro" id="IPR011162">
    <property type="entry name" value="MHC_I/II-like_Ag-recog"/>
</dbReference>
<dbReference type="GO" id="GO:0031902">
    <property type="term" value="C:late endosome membrane"/>
    <property type="evidence" value="ECO:0000318"/>
    <property type="project" value="GO_Central"/>
</dbReference>
<keyword evidence="9" id="KW-1015">Disulfide bond</keyword>
<keyword evidence="3 13" id="KW-0812">Transmembrane</keyword>
<dbReference type="GO" id="GO:0050870">
    <property type="term" value="P:positive regulation of T cell activation"/>
    <property type="evidence" value="ECO:0000318"/>
    <property type="project" value="GO_Central"/>
</dbReference>
<dbReference type="Ensembl" id="ENSDART00000102847.5">
    <property type="protein sequence ID" value="ENSDARP00000093621.3"/>
    <property type="gene ID" value="ENSDARG00000070206.5"/>
</dbReference>
<proteinExistence type="inferred from homology"/>
<dbReference type="GO" id="GO:0042605">
    <property type="term" value="F:peptide antigen binding"/>
    <property type="evidence" value="ECO:0000318"/>
    <property type="project" value="GO_Central"/>
</dbReference>
<evidence type="ECO:0000256" key="1">
    <source>
        <dbReference type="ARBA" id="ARBA00004479"/>
    </source>
</evidence>
<dbReference type="eggNOG" id="ENOG502RXYJ">
    <property type="taxonomic scope" value="Eukaryota"/>
</dbReference>
<organism evidence="16">
    <name type="scientific">Danio rerio</name>
    <name type="common">Zebrafish</name>
    <name type="synonym">Brachydanio rerio</name>
    <dbReference type="NCBI Taxonomy" id="7955"/>
    <lineage>
        <taxon>Eukaryota</taxon>
        <taxon>Metazoa</taxon>
        <taxon>Chordata</taxon>
        <taxon>Craniata</taxon>
        <taxon>Vertebrata</taxon>
        <taxon>Euteleostomi</taxon>
        <taxon>Actinopterygii</taxon>
        <taxon>Neopterygii</taxon>
        <taxon>Teleostei</taxon>
        <taxon>Ostariophysi</taxon>
        <taxon>Cypriniformes</taxon>
        <taxon>Danionidae</taxon>
        <taxon>Danioninae</taxon>
        <taxon>Danio</taxon>
    </lineage>
</organism>
<name>F1R0K2_DANRE</name>
<dbReference type="Pfam" id="PF07654">
    <property type="entry name" value="C1-set"/>
    <property type="match status" value="1"/>
</dbReference>
<evidence type="ECO:0000256" key="13">
    <source>
        <dbReference type="SAM" id="Phobius"/>
    </source>
</evidence>
<dbReference type="GO" id="GO:0005765">
    <property type="term" value="C:lysosomal membrane"/>
    <property type="evidence" value="ECO:0000318"/>
    <property type="project" value="GO_Central"/>
</dbReference>
<dbReference type="SUPFAM" id="SSF54452">
    <property type="entry name" value="MHC antigen-recognition domain"/>
    <property type="match status" value="1"/>
</dbReference>
<reference evidence="17" key="6">
    <citation type="submission" date="2025-04" db="UniProtKB">
        <authorList>
            <consortium name="RefSeq"/>
        </authorList>
    </citation>
    <scope>IDENTIFICATION</scope>
    <source>
        <strain evidence="17">Tuebingen</strain>
    </source>
</reference>
<keyword evidence="10" id="KW-0325">Glycoprotein</keyword>
<evidence type="ECO:0000256" key="10">
    <source>
        <dbReference type="ARBA" id="ARBA00023180"/>
    </source>
</evidence>
<keyword evidence="12" id="KW-0393">Immunoglobulin domain</keyword>
<dbReference type="EMBL" id="CU694361">
    <property type="status" value="NOT_ANNOTATED_CDS"/>
    <property type="molecule type" value="Genomic_DNA"/>
</dbReference>
<dbReference type="InterPro" id="IPR013783">
    <property type="entry name" value="Ig-like_fold"/>
</dbReference>
<dbReference type="InterPro" id="IPR003597">
    <property type="entry name" value="Ig_C1-set"/>
</dbReference>
<evidence type="ECO:0000259" key="15">
    <source>
        <dbReference type="PROSITE" id="PS50835"/>
    </source>
</evidence>
<dbReference type="Bgee" id="ENSDARG00000070206">
    <property type="expression patterns" value="Expressed in pharyngeal gill and 8 other cell types or tissues"/>
</dbReference>
<keyword evidence="4 14" id="KW-0732">Signal</keyword>
<dbReference type="InterPro" id="IPR036179">
    <property type="entry name" value="Ig-like_dom_sf"/>
</dbReference>